<feature type="transmembrane region" description="Helical" evidence="7">
    <location>
        <begin position="33"/>
        <end position="51"/>
    </location>
</feature>
<evidence type="ECO:0000313" key="8">
    <source>
        <dbReference type="EMBL" id="WCR05933.1"/>
    </source>
</evidence>
<keyword evidence="6 7" id="KW-0472">Membrane</keyword>
<reference evidence="8 9" key="1">
    <citation type="submission" date="2021-01" db="EMBL/GenBank/DDBJ databases">
        <title>Biogeographic distribution of Paracoccus.</title>
        <authorList>
            <person name="Hollensteiner J."/>
            <person name="Leineberger J."/>
            <person name="Brinkhoff T."/>
            <person name="Daniel R."/>
        </authorList>
    </citation>
    <scope>NUCLEOTIDE SEQUENCE [LARGE SCALE GENOMIC DNA]</scope>
    <source>
        <strain evidence="8 9">KCTC 22803</strain>
    </source>
</reference>
<dbReference type="PANTHER" id="PTHR12778">
    <property type="entry name" value="SOLUTE CARRIER FAMILY 33 ACETYL-COA TRANSPORTER -RELATED"/>
    <property type="match status" value="1"/>
</dbReference>
<feature type="transmembrane region" description="Helical" evidence="7">
    <location>
        <begin position="135"/>
        <end position="156"/>
    </location>
</feature>
<keyword evidence="4 7" id="KW-0812">Transmembrane</keyword>
<evidence type="ECO:0000313" key="9">
    <source>
        <dbReference type="Proteomes" id="UP001219349"/>
    </source>
</evidence>
<keyword evidence="5 7" id="KW-1133">Transmembrane helix</keyword>
<gene>
    <name evidence="8" type="ORF">JHX87_10375</name>
</gene>
<feature type="transmembrane region" description="Helical" evidence="7">
    <location>
        <begin position="363"/>
        <end position="385"/>
    </location>
</feature>
<keyword evidence="3" id="KW-0813">Transport</keyword>
<sequence length="407" mass="43012">MTISIALAGLYLAQSVPLYLVAAALPPILRERGVDLAVIGALGILLAPWVLKAAWAPVIDRLARHPRIGRKAVVLACLTITLGCIVILSRLDPVTDSMRFFPILMAMSVSSATQDIASDGWAVEHLRPDQQAFGNAIQAGAVAFGVLIGGSGTLLLVDRLGWQATLLAIAALAAIVALPFLLLPETRDRRILPTDYGRASFARFLSMPMAGSMLAFAFFFRMPEGLVKAMEQPFLVDQGFSLTEVGLISGGSAALVGLFGAASAAALIDRIGLRPFFITLIVGRTLTFGAFFAAAALGIGIWPLVALSGIDTFLRYVEMVGLYTAFMRFSSLSQAGTDFTLLTSVNLLMYMLGSMIAGTIASAYGYATVFGLAVLLSALTGWLAITRLPHSVATPPALTSMPEETLA</sequence>
<evidence type="ECO:0000256" key="1">
    <source>
        <dbReference type="ARBA" id="ARBA00004141"/>
    </source>
</evidence>
<dbReference type="Gene3D" id="1.20.1250.20">
    <property type="entry name" value="MFS general substrate transporter like domains"/>
    <property type="match status" value="2"/>
</dbReference>
<feature type="transmembrane region" description="Helical" evidence="7">
    <location>
        <begin position="275"/>
        <end position="301"/>
    </location>
</feature>
<feature type="transmembrane region" description="Helical" evidence="7">
    <location>
        <begin position="242"/>
        <end position="268"/>
    </location>
</feature>
<keyword evidence="9" id="KW-1185">Reference proteome</keyword>
<dbReference type="InterPro" id="IPR036259">
    <property type="entry name" value="MFS_trans_sf"/>
</dbReference>
<protein>
    <submittedName>
        <fullName evidence="8">MFS transporter</fullName>
    </submittedName>
</protein>
<proteinExistence type="inferred from homology"/>
<feature type="transmembrane region" description="Helical" evidence="7">
    <location>
        <begin position="339"/>
        <end position="357"/>
    </location>
</feature>
<name>A0ABY7SHA2_9RHOB</name>
<evidence type="ECO:0000256" key="6">
    <source>
        <dbReference type="ARBA" id="ARBA00023136"/>
    </source>
</evidence>
<comment type="similarity">
    <text evidence="2">Belongs to the major facilitator superfamily.</text>
</comment>
<dbReference type="SUPFAM" id="SSF103473">
    <property type="entry name" value="MFS general substrate transporter"/>
    <property type="match status" value="1"/>
</dbReference>
<dbReference type="InterPro" id="IPR011701">
    <property type="entry name" value="MFS"/>
</dbReference>
<feature type="transmembrane region" description="Helical" evidence="7">
    <location>
        <begin position="204"/>
        <end position="222"/>
    </location>
</feature>
<comment type="subcellular location">
    <subcellularLocation>
        <location evidence="1">Membrane</location>
        <topology evidence="1">Multi-pass membrane protein</topology>
    </subcellularLocation>
</comment>
<dbReference type="RefSeq" id="WP_272833669.1">
    <property type="nucleotide sequence ID" value="NZ_CP067136.1"/>
</dbReference>
<accession>A0ABY7SHA2</accession>
<dbReference type="Pfam" id="PF07690">
    <property type="entry name" value="MFS_1"/>
    <property type="match status" value="1"/>
</dbReference>
<dbReference type="EMBL" id="CP067136">
    <property type="protein sequence ID" value="WCR05933.1"/>
    <property type="molecule type" value="Genomic_DNA"/>
</dbReference>
<dbReference type="Proteomes" id="UP001219349">
    <property type="component" value="Chromosome"/>
</dbReference>
<evidence type="ECO:0000256" key="2">
    <source>
        <dbReference type="ARBA" id="ARBA00008335"/>
    </source>
</evidence>
<organism evidence="8 9">
    <name type="scientific">Paracoccus fistulariae</name>
    <dbReference type="NCBI Taxonomy" id="658446"/>
    <lineage>
        <taxon>Bacteria</taxon>
        <taxon>Pseudomonadati</taxon>
        <taxon>Pseudomonadota</taxon>
        <taxon>Alphaproteobacteria</taxon>
        <taxon>Rhodobacterales</taxon>
        <taxon>Paracoccaceae</taxon>
        <taxon>Paracoccus</taxon>
    </lineage>
</organism>
<feature type="transmembrane region" description="Helical" evidence="7">
    <location>
        <begin position="72"/>
        <end position="91"/>
    </location>
</feature>
<feature type="transmembrane region" description="Helical" evidence="7">
    <location>
        <begin position="162"/>
        <end position="183"/>
    </location>
</feature>
<dbReference type="InterPro" id="IPR004752">
    <property type="entry name" value="AmpG_permease/AT-1"/>
</dbReference>
<evidence type="ECO:0000256" key="5">
    <source>
        <dbReference type="ARBA" id="ARBA00022989"/>
    </source>
</evidence>
<evidence type="ECO:0000256" key="3">
    <source>
        <dbReference type="ARBA" id="ARBA00022448"/>
    </source>
</evidence>
<dbReference type="PANTHER" id="PTHR12778:SF10">
    <property type="entry name" value="MAJOR FACILITATOR SUPERFAMILY DOMAIN-CONTAINING PROTEIN 3"/>
    <property type="match status" value="1"/>
</dbReference>
<evidence type="ECO:0000256" key="4">
    <source>
        <dbReference type="ARBA" id="ARBA00022692"/>
    </source>
</evidence>
<dbReference type="CDD" id="cd17485">
    <property type="entry name" value="MFS_MFSD3"/>
    <property type="match status" value="1"/>
</dbReference>
<evidence type="ECO:0000256" key="7">
    <source>
        <dbReference type="SAM" id="Phobius"/>
    </source>
</evidence>